<dbReference type="Proteomes" id="UP000319837">
    <property type="component" value="Unassembled WGS sequence"/>
</dbReference>
<proteinExistence type="predicted"/>
<organism evidence="1 2">
    <name type="scientific">Niallia circulans</name>
    <name type="common">Bacillus circulans</name>
    <dbReference type="NCBI Taxonomy" id="1397"/>
    <lineage>
        <taxon>Bacteria</taxon>
        <taxon>Bacillati</taxon>
        <taxon>Bacillota</taxon>
        <taxon>Bacilli</taxon>
        <taxon>Bacillales</taxon>
        <taxon>Bacillaceae</taxon>
        <taxon>Niallia</taxon>
    </lineage>
</organism>
<evidence type="ECO:0000313" key="2">
    <source>
        <dbReference type="Proteomes" id="UP000319837"/>
    </source>
</evidence>
<gene>
    <name evidence="1" type="ORF">CEQ21_03065</name>
</gene>
<dbReference type="AlphaFoldDB" id="A0A553SSG5"/>
<evidence type="ECO:0000313" key="1">
    <source>
        <dbReference type="EMBL" id="TRZ39939.1"/>
    </source>
</evidence>
<comment type="caution">
    <text evidence="1">The sequence shown here is derived from an EMBL/GenBank/DDBJ whole genome shotgun (WGS) entry which is preliminary data.</text>
</comment>
<reference evidence="2" key="1">
    <citation type="submission" date="2018-10" db="EMBL/GenBank/DDBJ databases">
        <title>FDA dAtabase for Regulatory Grade micrObial Sequences (FDA-ARGOS): Supporting development and validation of Infectious Disease Dx tests.</title>
        <authorList>
            <person name="Minogue T."/>
            <person name="Wolcott M."/>
            <person name="Wasieloski L."/>
            <person name="Aguilar W."/>
            <person name="Moore D."/>
            <person name="Tallon L."/>
            <person name="Sadzewicz L."/>
            <person name="Sengamalay N."/>
            <person name="Ott S."/>
            <person name="Godinez A."/>
            <person name="Nagaraj S."/>
            <person name="Vavikolanu K."/>
            <person name="Vyas G."/>
            <person name="Nadendla S."/>
            <person name="George J."/>
            <person name="Sichtig H."/>
        </authorList>
    </citation>
    <scope>NUCLEOTIDE SEQUENCE [LARGE SCALE GENOMIC DNA]</scope>
    <source>
        <strain evidence="2">FDAARGOS_343</strain>
    </source>
</reference>
<protein>
    <submittedName>
        <fullName evidence="1">Uncharacterized protein</fullName>
    </submittedName>
</protein>
<name>A0A553SSG5_NIACI</name>
<accession>A0A553SSG5</accession>
<dbReference type="RefSeq" id="WP_185763357.1">
    <property type="nucleotide sequence ID" value="NZ_RIBP01000001.1"/>
</dbReference>
<sequence>MDINLINPILVEFLYRSTIESLSPSMREIYQFIECEEDELERMAVSESHFIKLMNEKPPIRKAAEHFSLKVPHIKAVINQAQGEIDRAMIERYKQIKWIDMTDYKPAAKNKTKSNWSFVFVN</sequence>
<dbReference type="EMBL" id="RIBP01000001">
    <property type="protein sequence ID" value="TRZ39939.1"/>
    <property type="molecule type" value="Genomic_DNA"/>
</dbReference>